<dbReference type="InterPro" id="IPR013099">
    <property type="entry name" value="K_chnl_dom"/>
</dbReference>
<dbReference type="PANTHER" id="PTHR43833:SF11">
    <property type="entry name" value="VOLTAGE-GATED POTASSIUM CHANNEL KCH"/>
    <property type="match status" value="1"/>
</dbReference>
<dbReference type="STRING" id="28110.KU46_1713"/>
<dbReference type="SUPFAM" id="SSF51735">
    <property type="entry name" value="NAD(P)-binding Rossmann-fold domains"/>
    <property type="match status" value="1"/>
</dbReference>
<feature type="transmembrane region" description="Helical" evidence="2">
    <location>
        <begin position="204"/>
        <end position="229"/>
    </location>
</feature>
<keyword evidence="2" id="KW-0472">Membrane</keyword>
<dbReference type="InterPro" id="IPR050721">
    <property type="entry name" value="Trk_Ktr_HKT_K-transport"/>
</dbReference>
<dbReference type="Proteomes" id="UP000031830">
    <property type="component" value="Chromosome"/>
</dbReference>
<feature type="transmembrane region" description="Helical" evidence="2">
    <location>
        <begin position="110"/>
        <end position="129"/>
    </location>
</feature>
<dbReference type="Gene3D" id="3.40.50.720">
    <property type="entry name" value="NAD(P)-binding Rossmann-like Domain"/>
    <property type="match status" value="1"/>
</dbReference>
<accession>A0A0B6D2A9</accession>
<evidence type="ECO:0000259" key="4">
    <source>
        <dbReference type="Pfam" id="PF07885"/>
    </source>
</evidence>
<feature type="transmembrane region" description="Helical" evidence="2">
    <location>
        <begin position="55"/>
        <end position="75"/>
    </location>
</feature>
<feature type="domain" description="RCK N-terminal" evidence="3">
    <location>
        <begin position="249"/>
        <end position="374"/>
    </location>
</feature>
<dbReference type="AlphaFoldDB" id="A0A0B6D2A9"/>
<dbReference type="EMBL" id="CP009440">
    <property type="protein sequence ID" value="AJI52427.1"/>
    <property type="molecule type" value="Genomic_DNA"/>
</dbReference>
<dbReference type="InterPro" id="IPR036291">
    <property type="entry name" value="NAD(P)-bd_dom_sf"/>
</dbReference>
<evidence type="ECO:0000259" key="3">
    <source>
        <dbReference type="Pfam" id="PF02254"/>
    </source>
</evidence>
<dbReference type="SUPFAM" id="SSF81324">
    <property type="entry name" value="Voltage-gated potassium channels"/>
    <property type="match status" value="1"/>
</dbReference>
<protein>
    <submittedName>
        <fullName evidence="5">TrkA-N domain protein</fullName>
    </submittedName>
</protein>
<dbReference type="Pfam" id="PF02254">
    <property type="entry name" value="TrkA_N"/>
    <property type="match status" value="1"/>
</dbReference>
<feature type="domain" description="Potassium channel" evidence="4">
    <location>
        <begin position="153"/>
        <end position="225"/>
    </location>
</feature>
<reference evidence="5 6" key="1">
    <citation type="journal article" date="2015" name="Genome Announc.">
        <title>Genome sequencing of 18 francisella strains to aid in assay development and testing.</title>
        <authorList>
            <person name="Johnson S.L."/>
            <person name="Daligault H.E."/>
            <person name="Davenport K.W."/>
            <person name="Coyne S.R."/>
            <person name="Frey K.G."/>
            <person name="Koroleva G.I."/>
            <person name="Broomall S.M."/>
            <person name="Bishop-Lilly K.A."/>
            <person name="Bruce D.C."/>
            <person name="Chertkov O."/>
            <person name="Freitas T."/>
            <person name="Jaissle J."/>
            <person name="Ladner J.T."/>
            <person name="Rosenzweig C.N."/>
            <person name="Gibbons H.S."/>
            <person name="Palacios G.F."/>
            <person name="Redden C.L."/>
            <person name="Xu Y."/>
            <person name="Minogue T.D."/>
            <person name="Chain P.S."/>
        </authorList>
    </citation>
    <scope>NUCLEOTIDE SEQUENCE [LARGE SCALE GENOMIC DNA]</scope>
    <source>
        <strain evidence="5 6">GA01-2794</strain>
    </source>
</reference>
<dbReference type="PANTHER" id="PTHR43833">
    <property type="entry name" value="POTASSIUM CHANNEL PROTEIN 2-RELATED-RELATED"/>
    <property type="match status" value="1"/>
</dbReference>
<feature type="transmembrane region" description="Helical" evidence="2">
    <location>
        <begin position="141"/>
        <end position="166"/>
    </location>
</feature>
<feature type="transmembrane region" description="Helical" evidence="2">
    <location>
        <begin position="87"/>
        <end position="104"/>
    </location>
</feature>
<sequence>MTIKEKYSKYIPLFISVTMTLNGFITILAVAVPVINKIFSVNLDANIPSDLYDFGMKYNTGLGIFLPLILGYLMIIIARGIYNRKRTFWFLAVIFISLSIIGDYVQDKHISYDVAFFTHVLEILLLIYFRKTFDKKNSNRITFYQFVLLISFFLAIGYSVTGLYYLKDEFDGIKNISDAVYFTIVTFSTVGYGDIHPLTEEAKLFTVSIMIMGIGLFATIITVMAGSVINRITEKFKQKDGAALMKDHIVICGYTEITKCLIKDYFKSHIDNIIVIEKNYHQKFINADVEQEKHFIDAESYDYDALKKASITKAKSIFILNEKDSDNILTLLSIKEVLKTSEQPTDNIKISIKLDKDESINIANNIGVDQIVSPTKKIAEMLIKYE</sequence>
<name>A0A0B6D2A9_9GAMM</name>
<keyword evidence="2" id="KW-1133">Transmembrane helix</keyword>
<evidence type="ECO:0000313" key="5">
    <source>
        <dbReference type="EMBL" id="AJI52427.1"/>
    </source>
</evidence>
<evidence type="ECO:0000256" key="1">
    <source>
        <dbReference type="ARBA" id="ARBA00004651"/>
    </source>
</evidence>
<dbReference type="GO" id="GO:0005886">
    <property type="term" value="C:plasma membrane"/>
    <property type="evidence" value="ECO:0007669"/>
    <property type="project" value="UniProtKB-SubCell"/>
</dbReference>
<dbReference type="InterPro" id="IPR003148">
    <property type="entry name" value="RCK_N"/>
</dbReference>
<keyword evidence="2" id="KW-0812">Transmembrane</keyword>
<dbReference type="GO" id="GO:0006813">
    <property type="term" value="P:potassium ion transport"/>
    <property type="evidence" value="ECO:0007669"/>
    <property type="project" value="InterPro"/>
</dbReference>
<dbReference type="RefSeq" id="WP_173405909.1">
    <property type="nucleotide sequence ID" value="NZ_CP009440.1"/>
</dbReference>
<gene>
    <name evidence="5" type="ORF">LA55_816</name>
</gene>
<dbReference type="Gene3D" id="1.10.287.70">
    <property type="match status" value="1"/>
</dbReference>
<evidence type="ECO:0000256" key="2">
    <source>
        <dbReference type="SAM" id="Phobius"/>
    </source>
</evidence>
<organism evidence="5 6">
    <name type="scientific">Francisella philomiragia</name>
    <dbReference type="NCBI Taxonomy" id="28110"/>
    <lineage>
        <taxon>Bacteria</taxon>
        <taxon>Pseudomonadati</taxon>
        <taxon>Pseudomonadota</taxon>
        <taxon>Gammaproteobacteria</taxon>
        <taxon>Thiotrichales</taxon>
        <taxon>Francisellaceae</taxon>
        <taxon>Francisella</taxon>
    </lineage>
</organism>
<feature type="transmembrane region" description="Helical" evidence="2">
    <location>
        <begin position="12"/>
        <end position="35"/>
    </location>
</feature>
<proteinExistence type="predicted"/>
<evidence type="ECO:0000313" key="6">
    <source>
        <dbReference type="Proteomes" id="UP000031830"/>
    </source>
</evidence>
<comment type="subcellular location">
    <subcellularLocation>
        <location evidence="1">Cell membrane</location>
        <topology evidence="1">Multi-pass membrane protein</topology>
    </subcellularLocation>
</comment>
<dbReference type="Pfam" id="PF07885">
    <property type="entry name" value="Ion_trans_2"/>
    <property type="match status" value="1"/>
</dbReference>
<dbReference type="KEGG" id="fpz:LA55_816"/>